<evidence type="ECO:0000256" key="3">
    <source>
        <dbReference type="ARBA" id="ARBA00022448"/>
    </source>
</evidence>
<organism evidence="10 11">
    <name type="scientific">Bifiguratus adelaidae</name>
    <dbReference type="NCBI Taxonomy" id="1938954"/>
    <lineage>
        <taxon>Eukaryota</taxon>
        <taxon>Fungi</taxon>
        <taxon>Fungi incertae sedis</taxon>
        <taxon>Mucoromycota</taxon>
        <taxon>Mucoromycotina</taxon>
        <taxon>Endogonomycetes</taxon>
        <taxon>Endogonales</taxon>
        <taxon>Endogonales incertae sedis</taxon>
        <taxon>Bifiguratus</taxon>
    </lineage>
</organism>
<dbReference type="Proteomes" id="UP000242875">
    <property type="component" value="Unassembled WGS sequence"/>
</dbReference>
<sequence length="873" mass="99152">MNELSSPKSGQLIVRCCGVCLSADMLRSENMTHVTFYLPDDSHFVVEFIMRMGQLGCFMPVTDESAGVKEDRRNSVTQKVAFFRAEKNLLEQASRLLGRLDNLCDELVPGDQSLLWNRSLYTLHSDVQRHWEEIEGMISTYADLAHQESKISDWMLALQAVNELWPEPAMLELYRTNSEAAEGMLRDAEHGETEESPFLGREWTTVVIEKSKALTLERILWRWLHGNIYFHVLREMQEPSSMASHHDDDALKRALAGLTESGWPRDVVLLMIPGVELARKVEKIVEAMGGRAFAVSKDQAQRDHQIQHLAALHVDLEEASTWPSKMLSDYLDKILTQSRQEIEHHLREVALALPSWKASVRKFGEIYRIAEFVAMPDGSLSNTARGIRQQRALLCAWCPSKDLPKCHSLAFEYKHAVAVTYVQIPSWRPSLPHELRPPTLIRTNEFTKPFQALIDAYGVPRYKEINPGIFAIVSFPFLFAVMFGDAGHGFILVFAAVTMLMLSHVLRTKRLDEISSMIFYGRHLILMLGLFSIYAGFIYNDVFSIAMKLAPSQYFWKHGRVEACRKDGYTYPFGVDHAWHQADNGLIFLNSYKMKQAVILGVLQMLFGIFLCIPNHNSQGQPEYVLVETLPEITFLTSLFGYLVGLIIFKWLVDWKAKGQNPPSLLNVFLEMMLRFGSVSPENKMFPGQVALQKILLSIAVCSAAALFLGKPFAIMLMHRLRRRGYQIINDEISAAAAIPPQSDSEQFNCHEEDCLTTGDIFVLQGIHCLEFCLSCVSQVASYLRLWALSLAHEQLSQVLLDLVLLPSLRVQGLLRPVAFVFCSLVWLALTIGIMIMMEGLSAFLHSLRLHWVEFNSKFYQGDGYPYEPFVLS</sequence>
<comment type="function">
    <text evidence="9">Essential component of the vacuolar proton pump (V-ATPase), a multimeric enzyme that catalyzes the translocation of protons across the membranes. Required for assembly and activity of the V-ATPase.</text>
</comment>
<proteinExistence type="inferred from homology"/>
<evidence type="ECO:0000256" key="4">
    <source>
        <dbReference type="ARBA" id="ARBA00022692"/>
    </source>
</evidence>
<evidence type="ECO:0000256" key="1">
    <source>
        <dbReference type="ARBA" id="ARBA00004141"/>
    </source>
</evidence>
<feature type="transmembrane region" description="Helical" evidence="9">
    <location>
        <begin position="633"/>
        <end position="653"/>
    </location>
</feature>
<dbReference type="PANTHER" id="PTHR11629">
    <property type="entry name" value="VACUOLAR PROTON ATPASES"/>
    <property type="match status" value="1"/>
</dbReference>
<evidence type="ECO:0000313" key="11">
    <source>
        <dbReference type="Proteomes" id="UP000242875"/>
    </source>
</evidence>
<evidence type="ECO:0000256" key="7">
    <source>
        <dbReference type="ARBA" id="ARBA00023065"/>
    </source>
</evidence>
<feature type="transmembrane region" description="Helical" evidence="9">
    <location>
        <begin position="818"/>
        <end position="838"/>
    </location>
</feature>
<dbReference type="OrthoDB" id="10264220at2759"/>
<evidence type="ECO:0000256" key="5">
    <source>
        <dbReference type="ARBA" id="ARBA00022781"/>
    </source>
</evidence>
<name>A0A261XVQ4_9FUNG</name>
<gene>
    <name evidence="10" type="ORF">BZG36_04462</name>
</gene>
<dbReference type="InterPro" id="IPR026028">
    <property type="entry name" value="V-type_ATPase_116kDa_su_euka"/>
</dbReference>
<dbReference type="GO" id="GO:0000220">
    <property type="term" value="C:vacuolar proton-transporting V-type ATPase, V0 domain"/>
    <property type="evidence" value="ECO:0007669"/>
    <property type="project" value="InterPro"/>
</dbReference>
<reference evidence="10 11" key="1">
    <citation type="journal article" date="2017" name="Mycologia">
        <title>Bifiguratus adelaidae, gen. et sp. nov., a new member of Mucoromycotina in endophytic and soil-dwelling habitats.</title>
        <authorList>
            <person name="Torres-Cruz T.J."/>
            <person name="Billingsley Tobias T.L."/>
            <person name="Almatruk M."/>
            <person name="Hesse C."/>
            <person name="Kuske C.R."/>
            <person name="Desiro A."/>
            <person name="Benucci G.M."/>
            <person name="Bonito G."/>
            <person name="Stajich J.E."/>
            <person name="Dunlap C."/>
            <person name="Arnold A.E."/>
            <person name="Porras-Alfaro A."/>
        </authorList>
    </citation>
    <scope>NUCLEOTIDE SEQUENCE [LARGE SCALE GENOMIC DNA]</scope>
    <source>
        <strain evidence="10 11">AZ0501</strain>
    </source>
</reference>
<keyword evidence="8 9" id="KW-0472">Membrane</keyword>
<dbReference type="PANTHER" id="PTHR11629:SF63">
    <property type="entry name" value="V-TYPE PROTON ATPASE SUBUNIT A"/>
    <property type="match status" value="1"/>
</dbReference>
<feature type="transmembrane region" description="Helical" evidence="9">
    <location>
        <begin position="596"/>
        <end position="613"/>
    </location>
</feature>
<dbReference type="GO" id="GO:0007035">
    <property type="term" value="P:vacuolar acidification"/>
    <property type="evidence" value="ECO:0007669"/>
    <property type="project" value="TreeGrafter"/>
</dbReference>
<keyword evidence="4 9" id="KW-0812">Transmembrane</keyword>
<keyword evidence="7 9" id="KW-0406">Ion transport</keyword>
<dbReference type="InterPro" id="IPR002490">
    <property type="entry name" value="V-ATPase_116kDa_su"/>
</dbReference>
<keyword evidence="11" id="KW-1185">Reference proteome</keyword>
<dbReference type="GO" id="GO:0046961">
    <property type="term" value="F:proton-transporting ATPase activity, rotational mechanism"/>
    <property type="evidence" value="ECO:0007669"/>
    <property type="project" value="InterPro"/>
</dbReference>
<comment type="similarity">
    <text evidence="2 9">Belongs to the V-ATPase 116 kDa subunit family.</text>
</comment>
<feature type="transmembrane region" description="Helical" evidence="9">
    <location>
        <begin position="695"/>
        <end position="717"/>
    </location>
</feature>
<keyword evidence="3 9" id="KW-0813">Transport</keyword>
<dbReference type="GO" id="GO:0051117">
    <property type="term" value="F:ATPase binding"/>
    <property type="evidence" value="ECO:0007669"/>
    <property type="project" value="TreeGrafter"/>
</dbReference>
<evidence type="ECO:0000256" key="6">
    <source>
        <dbReference type="ARBA" id="ARBA00022989"/>
    </source>
</evidence>
<dbReference type="Pfam" id="PF01496">
    <property type="entry name" value="V_ATPase_I"/>
    <property type="match status" value="1"/>
</dbReference>
<accession>A0A261XVQ4</accession>
<feature type="transmembrane region" description="Helical" evidence="9">
    <location>
        <begin position="518"/>
        <end position="539"/>
    </location>
</feature>
<dbReference type="AlphaFoldDB" id="A0A261XVQ4"/>
<evidence type="ECO:0000256" key="9">
    <source>
        <dbReference type="RuleBase" id="RU361189"/>
    </source>
</evidence>
<comment type="subcellular location">
    <subcellularLocation>
        <location evidence="1">Membrane</location>
        <topology evidence="1">Multi-pass membrane protein</topology>
    </subcellularLocation>
</comment>
<dbReference type="PIRSF" id="PIRSF001293">
    <property type="entry name" value="ATP6V0A1"/>
    <property type="match status" value="1"/>
</dbReference>
<keyword evidence="6 9" id="KW-1133">Transmembrane helix</keyword>
<comment type="caution">
    <text evidence="10">The sequence shown here is derived from an EMBL/GenBank/DDBJ whole genome shotgun (WGS) entry which is preliminary data.</text>
</comment>
<evidence type="ECO:0000256" key="8">
    <source>
        <dbReference type="ARBA" id="ARBA00023136"/>
    </source>
</evidence>
<feature type="transmembrane region" description="Helical" evidence="9">
    <location>
        <begin position="489"/>
        <end position="506"/>
    </location>
</feature>
<evidence type="ECO:0000256" key="2">
    <source>
        <dbReference type="ARBA" id="ARBA00009904"/>
    </source>
</evidence>
<protein>
    <recommendedName>
        <fullName evidence="9">V-type proton ATPase subunit a</fullName>
    </recommendedName>
</protein>
<dbReference type="EMBL" id="MVBO01000152">
    <property type="protein sequence ID" value="OZJ02430.1"/>
    <property type="molecule type" value="Genomic_DNA"/>
</dbReference>
<evidence type="ECO:0000313" key="10">
    <source>
        <dbReference type="EMBL" id="OZJ02430.1"/>
    </source>
</evidence>
<keyword evidence="5 9" id="KW-0375">Hydrogen ion transport</keyword>